<name>A0A484LFK2_9ASTE</name>
<proteinExistence type="predicted"/>
<gene>
    <name evidence="2" type="ORF">CCAM_LOCUS17101</name>
</gene>
<feature type="region of interest" description="Disordered" evidence="1">
    <location>
        <begin position="62"/>
        <end position="83"/>
    </location>
</feature>
<dbReference type="Proteomes" id="UP000595140">
    <property type="component" value="Unassembled WGS sequence"/>
</dbReference>
<reference evidence="2 3" key="1">
    <citation type="submission" date="2018-04" db="EMBL/GenBank/DDBJ databases">
        <authorList>
            <person name="Vogel A."/>
        </authorList>
    </citation>
    <scope>NUCLEOTIDE SEQUENCE [LARGE SCALE GENOMIC DNA]</scope>
</reference>
<evidence type="ECO:0000313" key="2">
    <source>
        <dbReference type="EMBL" id="VFQ75325.1"/>
    </source>
</evidence>
<dbReference type="EMBL" id="OOIL02001451">
    <property type="protein sequence ID" value="VFQ75325.1"/>
    <property type="molecule type" value="Genomic_DNA"/>
</dbReference>
<dbReference type="AlphaFoldDB" id="A0A484LFK2"/>
<protein>
    <submittedName>
        <fullName evidence="2">Uncharacterized protein</fullName>
    </submittedName>
</protein>
<accession>A0A484LFK2</accession>
<sequence length="275" mass="30096">MAQLLDVVGGHQRKRGTAPLLPEPILAAAWTSRPNRGSCRGFLVRLGQTRRRWLQNWKRRSPRPVCRAGPAGNREEEEEPSAAATAEPPIAVFAGSRLRAVIFNSLCNAADVVACCPSMKRGGDCAAAIRFCEIAISVVTQRPCAGKFHLKVWIAPILMVGIESCRCLCFLIVDAKVSFFPDGVGYETRQGDGCAYGSYPFSPGLKVTMNVLGDVFDPAFIIPEVNSCIMLPDVPADDAWCYPFKNPSKRVIVASQVPFQEVLLEGDVIFENWPI</sequence>
<organism evidence="2 3">
    <name type="scientific">Cuscuta campestris</name>
    <dbReference type="NCBI Taxonomy" id="132261"/>
    <lineage>
        <taxon>Eukaryota</taxon>
        <taxon>Viridiplantae</taxon>
        <taxon>Streptophyta</taxon>
        <taxon>Embryophyta</taxon>
        <taxon>Tracheophyta</taxon>
        <taxon>Spermatophyta</taxon>
        <taxon>Magnoliopsida</taxon>
        <taxon>eudicotyledons</taxon>
        <taxon>Gunneridae</taxon>
        <taxon>Pentapetalae</taxon>
        <taxon>asterids</taxon>
        <taxon>lamiids</taxon>
        <taxon>Solanales</taxon>
        <taxon>Convolvulaceae</taxon>
        <taxon>Cuscuteae</taxon>
        <taxon>Cuscuta</taxon>
        <taxon>Cuscuta subgen. Grammica</taxon>
        <taxon>Cuscuta sect. Cleistogrammica</taxon>
    </lineage>
</organism>
<evidence type="ECO:0000256" key="1">
    <source>
        <dbReference type="SAM" id="MobiDB-lite"/>
    </source>
</evidence>
<evidence type="ECO:0000313" key="3">
    <source>
        <dbReference type="Proteomes" id="UP000595140"/>
    </source>
</evidence>
<keyword evidence="3" id="KW-1185">Reference proteome</keyword>